<sequence>MAVRRDGKAGTTKWESRGNLARSGCGMIRLAANPDGELATLQAIMVVSEEVLNELSQDSPHPSTHRKRYPMTPPPRKNSSR</sequence>
<evidence type="ECO:0000313" key="3">
    <source>
        <dbReference type="Proteomes" id="UP000242636"/>
    </source>
</evidence>
<keyword evidence="3" id="KW-1185">Reference proteome</keyword>
<feature type="region of interest" description="Disordered" evidence="1">
    <location>
        <begin position="54"/>
        <end position="81"/>
    </location>
</feature>
<gene>
    <name evidence="2" type="ORF">BV61_03025</name>
</gene>
<dbReference type="Proteomes" id="UP000242636">
    <property type="component" value="Unassembled WGS sequence"/>
</dbReference>
<comment type="caution">
    <text evidence="2">The sequence shown here is derived from an EMBL/GenBank/DDBJ whole genome shotgun (WGS) entry which is preliminary data.</text>
</comment>
<dbReference type="AlphaFoldDB" id="A0A1T1D0Q7"/>
<dbReference type="EMBL" id="MWLD01000039">
    <property type="protein sequence ID" value="OOV34318.1"/>
    <property type="molecule type" value="Genomic_DNA"/>
</dbReference>
<feature type="compositionally biased region" description="Pro residues" evidence="1">
    <location>
        <begin position="71"/>
        <end position="81"/>
    </location>
</feature>
<proteinExistence type="predicted"/>
<protein>
    <submittedName>
        <fullName evidence="2">Uncharacterized protein</fullName>
    </submittedName>
</protein>
<evidence type="ECO:0000256" key="1">
    <source>
        <dbReference type="SAM" id="MobiDB-lite"/>
    </source>
</evidence>
<evidence type="ECO:0000313" key="2">
    <source>
        <dbReference type="EMBL" id="OOV34318.1"/>
    </source>
</evidence>
<name>A0A1T1D0Q7_9SYNE</name>
<organism evidence="2 3">
    <name type="scientific">Candidatus Synechococcus spongiarum LMB bulk15M</name>
    <dbReference type="NCBI Taxonomy" id="1943582"/>
    <lineage>
        <taxon>Bacteria</taxon>
        <taxon>Bacillati</taxon>
        <taxon>Cyanobacteriota</taxon>
        <taxon>Cyanophyceae</taxon>
        <taxon>Synechococcales</taxon>
        <taxon>Synechococcaceae</taxon>
        <taxon>Synechococcus</taxon>
    </lineage>
</organism>
<reference evidence="2 3" key="1">
    <citation type="submission" date="2017-02" db="EMBL/GenBank/DDBJ databases">
        <title>Draft Genome Sequences of 'Candidatus Synechococcus spongiarum', Cyanobacterial Symbionts of the Mediterranean Sponge Aplysina aerophoba from two locations.</title>
        <authorList>
            <person name="Slaby B.M."/>
            <person name="Hentschel U."/>
        </authorList>
    </citation>
    <scope>NUCLEOTIDE SEQUENCE [LARGE SCALE GENOMIC DNA]</scope>
    <source>
        <strain evidence="2">LMB bulk15M</strain>
    </source>
</reference>
<accession>A0A1T1D0Q7</accession>